<dbReference type="eggNOG" id="COG4319">
    <property type="taxonomic scope" value="Bacteria"/>
</dbReference>
<evidence type="ECO:0000313" key="2">
    <source>
        <dbReference type="EMBL" id="AHC25993.1"/>
    </source>
</evidence>
<keyword evidence="3" id="KW-1185">Reference proteome</keyword>
<feature type="domain" description="Nuclear transport factor 2" evidence="1">
    <location>
        <begin position="10"/>
        <end position="99"/>
    </location>
</feature>
<name>V5XDT1_MYCNE</name>
<dbReference type="Pfam" id="PF02136">
    <property type="entry name" value="NTF2"/>
    <property type="match status" value="1"/>
</dbReference>
<organism evidence="2 3">
    <name type="scientific">Mycolicibacterium neoaurum VKM Ac-1815D</name>
    <dbReference type="NCBI Taxonomy" id="700508"/>
    <lineage>
        <taxon>Bacteria</taxon>
        <taxon>Bacillati</taxon>
        <taxon>Actinomycetota</taxon>
        <taxon>Actinomycetes</taxon>
        <taxon>Mycobacteriales</taxon>
        <taxon>Mycobacteriaceae</taxon>
        <taxon>Mycolicibacterium</taxon>
    </lineage>
</organism>
<protein>
    <submittedName>
        <fullName evidence="2">Nuclear transport factor 2</fullName>
    </submittedName>
</protein>
<dbReference type="GeneID" id="43450976"/>
<sequence>MSTTRSAVLAAVERSPVAAAAHDRAGWVGLFTAGARIEDPVGSRPHTGRSEIEQFYDTFIGPRDITFHRDIDIVCGTTVLRDLVLEVAMNASVTMRIPALLRYDLAEVGDALAIDRLRAYWELPAMAWKFTRNGPAAFPAAIALTRSLLANQGPAGALGFVAGVNGVGARGRRLIGQLVDDAIAGDEMTVKRGLGDAEITTGDLGRLRPSELVAALAGKRRRTILTAGRHVVVSLTGTDGAAVLITEVGVRPSRVRRVRLFTEAPG</sequence>
<evidence type="ECO:0000259" key="1">
    <source>
        <dbReference type="Pfam" id="PF02136"/>
    </source>
</evidence>
<dbReference type="SUPFAM" id="SSF54427">
    <property type="entry name" value="NTF2-like"/>
    <property type="match status" value="1"/>
</dbReference>
<proteinExistence type="predicted"/>
<dbReference type="HOGENOM" id="CLU_076336_0_0_11"/>
<reference evidence="2 3" key="1">
    <citation type="journal article" date="2014" name="Genome Announc.">
        <title>Complete Genome Sequence of Sterol-Transforming Mycobacterium neoaurum Strain VKM Ac-1815D.</title>
        <authorList>
            <person name="Shtratnikova V.Y."/>
            <person name="Bragin E.Y."/>
            <person name="Dovbnya D.V."/>
            <person name="Pekov Y.A."/>
            <person name="Schelkunov M.I."/>
            <person name="Strizhov N."/>
            <person name="Ivashina T.V."/>
            <person name="Ashapkin V.V."/>
            <person name="Donova M.V."/>
        </authorList>
    </citation>
    <scope>NUCLEOTIDE SEQUENCE [LARGE SCALE GENOMIC DNA]</scope>
    <source>
        <strain evidence="2 3">VKM Ac-1815D</strain>
    </source>
</reference>
<dbReference type="KEGG" id="mne:D174_15970"/>
<dbReference type="EMBL" id="CP006936">
    <property type="protein sequence ID" value="AHC25993.1"/>
    <property type="molecule type" value="Genomic_DNA"/>
</dbReference>
<evidence type="ECO:0000313" key="3">
    <source>
        <dbReference type="Proteomes" id="UP000018763"/>
    </source>
</evidence>
<dbReference type="Proteomes" id="UP000018763">
    <property type="component" value="Chromosome"/>
</dbReference>
<dbReference type="InterPro" id="IPR002075">
    <property type="entry name" value="NTF2_dom"/>
</dbReference>
<dbReference type="AlphaFoldDB" id="V5XDT1"/>
<dbReference type="RefSeq" id="WP_023985867.1">
    <property type="nucleotide sequence ID" value="NC_023036.2"/>
</dbReference>
<gene>
    <name evidence="2" type="ORF">D174_15970</name>
</gene>
<dbReference type="InterPro" id="IPR032710">
    <property type="entry name" value="NTF2-like_dom_sf"/>
</dbReference>
<accession>V5XDT1</accession>
<dbReference type="Gene3D" id="3.10.450.50">
    <property type="match status" value="1"/>
</dbReference>